<evidence type="ECO:0000256" key="1">
    <source>
        <dbReference type="SAM" id="MobiDB-lite"/>
    </source>
</evidence>
<feature type="non-terminal residue" evidence="2">
    <location>
        <position position="152"/>
    </location>
</feature>
<dbReference type="EMBL" id="CADCTS010000080">
    <property type="protein sequence ID" value="CAA9291263.1"/>
    <property type="molecule type" value="Genomic_DNA"/>
</dbReference>
<feature type="non-terminal residue" evidence="2">
    <location>
        <position position="1"/>
    </location>
</feature>
<proteinExistence type="predicted"/>
<feature type="region of interest" description="Disordered" evidence="1">
    <location>
        <begin position="88"/>
        <end position="138"/>
    </location>
</feature>
<name>A0A6J4JZ71_9ACTN</name>
<feature type="compositionally biased region" description="Gly residues" evidence="1">
    <location>
        <begin position="47"/>
        <end position="57"/>
    </location>
</feature>
<feature type="compositionally biased region" description="Basic and acidic residues" evidence="1">
    <location>
        <begin position="100"/>
        <end position="119"/>
    </location>
</feature>
<gene>
    <name evidence="2" type="ORF">AVDCRST_MAG48-532</name>
</gene>
<feature type="compositionally biased region" description="Basic and acidic residues" evidence="1">
    <location>
        <begin position="1"/>
        <end position="31"/>
    </location>
</feature>
<reference evidence="2" key="1">
    <citation type="submission" date="2020-02" db="EMBL/GenBank/DDBJ databases">
        <authorList>
            <person name="Meier V. D."/>
        </authorList>
    </citation>
    <scope>NUCLEOTIDE SEQUENCE</scope>
    <source>
        <strain evidence="2">AVDCRST_MAG48</strain>
    </source>
</reference>
<evidence type="ECO:0000313" key="2">
    <source>
        <dbReference type="EMBL" id="CAA9291263.1"/>
    </source>
</evidence>
<organism evidence="2">
    <name type="scientific">uncultured Friedmanniella sp</name>
    <dbReference type="NCBI Taxonomy" id="335381"/>
    <lineage>
        <taxon>Bacteria</taxon>
        <taxon>Bacillati</taxon>
        <taxon>Actinomycetota</taxon>
        <taxon>Actinomycetes</taxon>
        <taxon>Propionibacteriales</taxon>
        <taxon>Nocardioidaceae</taxon>
        <taxon>Friedmanniella</taxon>
        <taxon>environmental samples</taxon>
    </lineage>
</organism>
<dbReference type="AlphaFoldDB" id="A0A6J4JZ71"/>
<accession>A0A6J4JZ71</accession>
<protein>
    <submittedName>
        <fullName evidence="2">Uncharacterized protein</fullName>
    </submittedName>
</protein>
<feature type="region of interest" description="Disordered" evidence="1">
    <location>
        <begin position="1"/>
        <end position="57"/>
    </location>
</feature>
<feature type="compositionally biased region" description="Basic and acidic residues" evidence="1">
    <location>
        <begin position="129"/>
        <end position="138"/>
    </location>
</feature>
<sequence length="152" mass="15983">GDQHRQRDGDRRDHGGADREQEREDHQHGEGEAEPALDGEVVDRLLDGGGLVEDGAEGGAGAHRALQVGQQVLEGVGDLDGVGVALLEHGQAESGPPVLARDRRRLDRRHRDGGQRPQRDGAVGGGDRPAADGLRRAGRAADLDGQLGVLVV</sequence>